<dbReference type="Pfam" id="PF03460">
    <property type="entry name" value="NIR_SIR_ferr"/>
    <property type="match status" value="1"/>
</dbReference>
<dbReference type="SUPFAM" id="SSF56014">
    <property type="entry name" value="Nitrite and sulphite reductase 4Fe-4S domain-like"/>
    <property type="match status" value="1"/>
</dbReference>
<evidence type="ECO:0000256" key="4">
    <source>
        <dbReference type="ARBA" id="ARBA00023002"/>
    </source>
</evidence>
<keyword evidence="1" id="KW-0004">4Fe-4S</keyword>
<dbReference type="SUPFAM" id="SSF55124">
    <property type="entry name" value="Nitrite/Sulfite reductase N-terminal domain-like"/>
    <property type="match status" value="1"/>
</dbReference>
<keyword evidence="2" id="KW-0349">Heme</keyword>
<feature type="domain" description="Nitrite/Sulfite reductase ferredoxin-like" evidence="7">
    <location>
        <begin position="9"/>
        <end position="56"/>
    </location>
</feature>
<dbReference type="InterPro" id="IPR036136">
    <property type="entry name" value="Nit/Sulf_reduc_fer-like_dom_sf"/>
</dbReference>
<evidence type="ECO:0000256" key="6">
    <source>
        <dbReference type="ARBA" id="ARBA00023014"/>
    </source>
</evidence>
<keyword evidence="3" id="KW-0479">Metal-binding</keyword>
<name>A0ABN1TMM0_9ACTN</name>
<evidence type="ECO:0000256" key="2">
    <source>
        <dbReference type="ARBA" id="ARBA00022617"/>
    </source>
</evidence>
<accession>A0ABN1TMM0</accession>
<dbReference type="PANTHER" id="PTHR32439">
    <property type="entry name" value="FERREDOXIN--NITRITE REDUCTASE, CHLOROPLASTIC"/>
    <property type="match status" value="1"/>
</dbReference>
<dbReference type="Gene3D" id="3.30.413.10">
    <property type="entry name" value="Sulfite Reductase Hemoprotein, domain 1"/>
    <property type="match status" value="1"/>
</dbReference>
<evidence type="ECO:0000256" key="1">
    <source>
        <dbReference type="ARBA" id="ARBA00022485"/>
    </source>
</evidence>
<gene>
    <name evidence="8" type="ORF">GCM10009668_07880</name>
</gene>
<dbReference type="Proteomes" id="UP001501581">
    <property type="component" value="Unassembled WGS sequence"/>
</dbReference>
<reference evidence="8 9" key="1">
    <citation type="journal article" date="2019" name="Int. J. Syst. Evol. Microbiol.">
        <title>The Global Catalogue of Microorganisms (GCM) 10K type strain sequencing project: providing services to taxonomists for standard genome sequencing and annotation.</title>
        <authorList>
            <consortium name="The Broad Institute Genomics Platform"/>
            <consortium name="The Broad Institute Genome Sequencing Center for Infectious Disease"/>
            <person name="Wu L."/>
            <person name="Ma J."/>
        </authorList>
    </citation>
    <scope>NUCLEOTIDE SEQUENCE [LARGE SCALE GENOMIC DNA]</scope>
    <source>
        <strain evidence="8 9">JCM 13008</strain>
    </source>
</reference>
<evidence type="ECO:0000259" key="7">
    <source>
        <dbReference type="Pfam" id="PF03460"/>
    </source>
</evidence>
<dbReference type="RefSeq" id="WP_343991581.1">
    <property type="nucleotide sequence ID" value="NZ_BAAALG010000002.1"/>
</dbReference>
<keyword evidence="9" id="KW-1185">Reference proteome</keyword>
<proteinExistence type="predicted"/>
<evidence type="ECO:0000313" key="8">
    <source>
        <dbReference type="EMBL" id="GAA1094504.1"/>
    </source>
</evidence>
<dbReference type="EMBL" id="BAAALG010000002">
    <property type="protein sequence ID" value="GAA1094504.1"/>
    <property type="molecule type" value="Genomic_DNA"/>
</dbReference>
<organism evidence="8 9">
    <name type="scientific">Nocardioides dubius</name>
    <dbReference type="NCBI Taxonomy" id="317019"/>
    <lineage>
        <taxon>Bacteria</taxon>
        <taxon>Bacillati</taxon>
        <taxon>Actinomycetota</taxon>
        <taxon>Actinomycetes</taxon>
        <taxon>Propionibacteriales</taxon>
        <taxon>Nocardioidaceae</taxon>
        <taxon>Nocardioides</taxon>
    </lineage>
</organism>
<comment type="caution">
    <text evidence="8">The sequence shown here is derived from an EMBL/GenBank/DDBJ whole genome shotgun (WGS) entry which is preliminary data.</text>
</comment>
<sequence>MLRPWPADDGLLVRLRLPGGRVTRDAFVQLLEIAEEFGDGAVHVTTRTNLQLRALPAGPCGRLLPSEVEQAFERTGLLPSRAHDVARNIMASPQTGLSGGRADLRPVVAELDRLLCTEPALAALPGRFLHVLDDGRGDVLERTCDLGLVALDAERCQLRVGRHWSGVVPLAEAPSLLIELALRFLAVRGQGPGAAWHVHELAEPLTVPAPPAPGLPGSRPPLQYGGVPGGLHVPVPASGLTRADLYFLTSSVLIVTPWRGVLVPPESR</sequence>
<keyword evidence="4" id="KW-0560">Oxidoreductase</keyword>
<protein>
    <recommendedName>
        <fullName evidence="7">Nitrite/Sulfite reductase ferredoxin-like domain-containing protein</fullName>
    </recommendedName>
</protein>
<dbReference type="Gene3D" id="3.90.480.10">
    <property type="entry name" value="Sulfite Reductase Hemoprotein,Domain 2"/>
    <property type="match status" value="1"/>
</dbReference>
<keyword evidence="6" id="KW-0411">Iron-sulfur</keyword>
<keyword evidence="5" id="KW-0408">Iron</keyword>
<dbReference type="PANTHER" id="PTHR32439:SF9">
    <property type="entry name" value="BLR3264 PROTEIN"/>
    <property type="match status" value="1"/>
</dbReference>
<evidence type="ECO:0000256" key="3">
    <source>
        <dbReference type="ARBA" id="ARBA00022723"/>
    </source>
</evidence>
<dbReference type="InterPro" id="IPR051329">
    <property type="entry name" value="NIR_SIR_4Fe-4S"/>
</dbReference>
<dbReference type="InterPro" id="IPR045854">
    <property type="entry name" value="NO2/SO3_Rdtase_4Fe4S_sf"/>
</dbReference>
<dbReference type="InterPro" id="IPR005117">
    <property type="entry name" value="NiRdtase/SiRdtase_haem-b_fer"/>
</dbReference>
<evidence type="ECO:0000313" key="9">
    <source>
        <dbReference type="Proteomes" id="UP001501581"/>
    </source>
</evidence>
<evidence type="ECO:0000256" key="5">
    <source>
        <dbReference type="ARBA" id="ARBA00023004"/>
    </source>
</evidence>